<dbReference type="AlphaFoldDB" id="A0A1I7EPG4"/>
<dbReference type="InterPro" id="IPR013324">
    <property type="entry name" value="RNA_pol_sigma_r3/r4-like"/>
</dbReference>
<dbReference type="GO" id="GO:0016987">
    <property type="term" value="F:sigma factor activity"/>
    <property type="evidence" value="ECO:0007669"/>
    <property type="project" value="UniProtKB-KW"/>
</dbReference>
<dbReference type="PANTHER" id="PTHR43133">
    <property type="entry name" value="RNA POLYMERASE ECF-TYPE SIGMA FACTO"/>
    <property type="match status" value="1"/>
</dbReference>
<dbReference type="Pfam" id="PF04542">
    <property type="entry name" value="Sigma70_r2"/>
    <property type="match status" value="1"/>
</dbReference>
<dbReference type="SUPFAM" id="SSF88659">
    <property type="entry name" value="Sigma3 and sigma4 domains of RNA polymerase sigma factors"/>
    <property type="match status" value="1"/>
</dbReference>
<dbReference type="FunFam" id="1.10.1740.10:FF:000009">
    <property type="entry name" value="RNA polymerase sigma factor"/>
    <property type="match status" value="1"/>
</dbReference>
<dbReference type="InterPro" id="IPR036388">
    <property type="entry name" value="WH-like_DNA-bd_sf"/>
</dbReference>
<evidence type="ECO:0000259" key="5">
    <source>
        <dbReference type="Pfam" id="PF04542"/>
    </source>
</evidence>
<organism evidence="7 8">
    <name type="scientific">Paraburkholderia aspalathi</name>
    <dbReference type="NCBI Taxonomy" id="1324617"/>
    <lineage>
        <taxon>Bacteria</taxon>
        <taxon>Pseudomonadati</taxon>
        <taxon>Pseudomonadota</taxon>
        <taxon>Betaproteobacteria</taxon>
        <taxon>Burkholderiales</taxon>
        <taxon>Burkholderiaceae</taxon>
        <taxon>Paraburkholderia</taxon>
    </lineage>
</organism>
<dbReference type="GO" id="GO:0006352">
    <property type="term" value="P:DNA-templated transcription initiation"/>
    <property type="evidence" value="ECO:0007669"/>
    <property type="project" value="InterPro"/>
</dbReference>
<dbReference type="NCBIfam" id="NF009180">
    <property type="entry name" value="PRK12528.1"/>
    <property type="match status" value="1"/>
</dbReference>
<evidence type="ECO:0000256" key="2">
    <source>
        <dbReference type="ARBA" id="ARBA00023015"/>
    </source>
</evidence>
<name>A0A1I7EPG4_9BURK</name>
<evidence type="ECO:0000256" key="4">
    <source>
        <dbReference type="ARBA" id="ARBA00023163"/>
    </source>
</evidence>
<dbReference type="InterPro" id="IPR013249">
    <property type="entry name" value="RNA_pol_sigma70_r4_t2"/>
</dbReference>
<evidence type="ECO:0000313" key="8">
    <source>
        <dbReference type="Proteomes" id="UP000198844"/>
    </source>
</evidence>
<dbReference type="EMBL" id="FPBH01000042">
    <property type="protein sequence ID" value="SFU25816.1"/>
    <property type="molecule type" value="Genomic_DNA"/>
</dbReference>
<keyword evidence="3" id="KW-0731">Sigma factor</keyword>
<dbReference type="NCBIfam" id="TIGR02937">
    <property type="entry name" value="sigma70-ECF"/>
    <property type="match status" value="1"/>
</dbReference>
<dbReference type="InterPro" id="IPR013325">
    <property type="entry name" value="RNA_pol_sigma_r2"/>
</dbReference>
<dbReference type="OrthoDB" id="8654550at2"/>
<dbReference type="Pfam" id="PF08281">
    <property type="entry name" value="Sigma70_r4_2"/>
    <property type="match status" value="1"/>
</dbReference>
<evidence type="ECO:0000259" key="6">
    <source>
        <dbReference type="Pfam" id="PF08281"/>
    </source>
</evidence>
<evidence type="ECO:0000256" key="3">
    <source>
        <dbReference type="ARBA" id="ARBA00023082"/>
    </source>
</evidence>
<dbReference type="InterPro" id="IPR007627">
    <property type="entry name" value="RNA_pol_sigma70_r2"/>
</dbReference>
<evidence type="ECO:0000256" key="1">
    <source>
        <dbReference type="ARBA" id="ARBA00010641"/>
    </source>
</evidence>
<reference evidence="7 8" key="1">
    <citation type="submission" date="2016-10" db="EMBL/GenBank/DDBJ databases">
        <authorList>
            <person name="de Groot N.N."/>
        </authorList>
    </citation>
    <scope>NUCLEOTIDE SEQUENCE [LARGE SCALE GENOMIC DNA]</scope>
    <source>
        <strain evidence="7 8">LMG 27731</strain>
    </source>
</reference>
<sequence>MAANESALHHEMHALYSNHHGWLHAWLRKKLGCAHRAADLAHDTFVRLLARDEPLALEEPRAFLTTVAQRVIANYWRREQIERAYLEALALAPESFAPSPEERALLLEALCEIDSLLERLPLAVKRAFLLAQLDGLSHAEIAAQLKLSVSTVKRHLVRAGAQCFFALSAA</sequence>
<feature type="domain" description="RNA polymerase sigma factor 70 region 4 type 2" evidence="6">
    <location>
        <begin position="112"/>
        <end position="159"/>
    </location>
</feature>
<dbReference type="PANTHER" id="PTHR43133:SF63">
    <property type="entry name" value="RNA POLYMERASE SIGMA FACTOR FECI-RELATED"/>
    <property type="match status" value="1"/>
</dbReference>
<keyword evidence="2" id="KW-0805">Transcription regulation</keyword>
<dbReference type="Proteomes" id="UP000198844">
    <property type="component" value="Unassembled WGS sequence"/>
</dbReference>
<dbReference type="InterPro" id="IPR039425">
    <property type="entry name" value="RNA_pol_sigma-70-like"/>
</dbReference>
<comment type="similarity">
    <text evidence="1">Belongs to the sigma-70 factor family. ECF subfamily.</text>
</comment>
<proteinExistence type="inferred from homology"/>
<accession>A0A1I7EPG4</accession>
<dbReference type="SUPFAM" id="SSF88946">
    <property type="entry name" value="Sigma2 domain of RNA polymerase sigma factors"/>
    <property type="match status" value="1"/>
</dbReference>
<dbReference type="Gene3D" id="1.10.10.10">
    <property type="entry name" value="Winged helix-like DNA-binding domain superfamily/Winged helix DNA-binding domain"/>
    <property type="match status" value="1"/>
</dbReference>
<evidence type="ECO:0000313" key="7">
    <source>
        <dbReference type="EMBL" id="SFU25816.1"/>
    </source>
</evidence>
<dbReference type="Gene3D" id="1.10.1740.10">
    <property type="match status" value="1"/>
</dbReference>
<dbReference type="InterPro" id="IPR014284">
    <property type="entry name" value="RNA_pol_sigma-70_dom"/>
</dbReference>
<dbReference type="GO" id="GO:0003677">
    <property type="term" value="F:DNA binding"/>
    <property type="evidence" value="ECO:0007669"/>
    <property type="project" value="InterPro"/>
</dbReference>
<gene>
    <name evidence="7" type="ORF">SAMN05192563_10428</name>
</gene>
<protein>
    <submittedName>
        <fullName evidence="7">RNA polymerase, sigma-24 subunit, RpoE</fullName>
    </submittedName>
</protein>
<dbReference type="RefSeq" id="WP_093645878.1">
    <property type="nucleotide sequence ID" value="NZ_FPBH01000042.1"/>
</dbReference>
<keyword evidence="4" id="KW-0804">Transcription</keyword>
<feature type="domain" description="RNA polymerase sigma-70 region 2" evidence="5">
    <location>
        <begin position="15"/>
        <end position="80"/>
    </location>
</feature>